<proteinExistence type="predicted"/>
<dbReference type="EnsemblMetazoa" id="PPA45731.1">
    <property type="protein sequence ID" value="PPA45731.1"/>
    <property type="gene ID" value="WBGene00284100"/>
</dbReference>
<keyword evidence="2" id="KW-1185">Reference proteome</keyword>
<accession>A0A8R1V1A2</accession>
<evidence type="ECO:0000313" key="2">
    <source>
        <dbReference type="Proteomes" id="UP000005239"/>
    </source>
</evidence>
<dbReference type="Proteomes" id="UP000005239">
    <property type="component" value="Unassembled WGS sequence"/>
</dbReference>
<accession>A0A2A6CLR0</accession>
<reference evidence="1" key="2">
    <citation type="submission" date="2022-06" db="UniProtKB">
        <authorList>
            <consortium name="EnsemblMetazoa"/>
        </authorList>
    </citation>
    <scope>IDENTIFICATION</scope>
    <source>
        <strain evidence="1">PS312</strain>
    </source>
</reference>
<gene>
    <name evidence="1" type="primary">WBGene00284100</name>
</gene>
<reference evidence="2" key="1">
    <citation type="journal article" date="2008" name="Nat. Genet.">
        <title>The Pristionchus pacificus genome provides a unique perspective on nematode lifestyle and parasitism.</title>
        <authorList>
            <person name="Dieterich C."/>
            <person name="Clifton S.W."/>
            <person name="Schuster L.N."/>
            <person name="Chinwalla A."/>
            <person name="Delehaunty K."/>
            <person name="Dinkelacker I."/>
            <person name="Fulton L."/>
            <person name="Fulton R."/>
            <person name="Godfrey J."/>
            <person name="Minx P."/>
            <person name="Mitreva M."/>
            <person name="Roeseler W."/>
            <person name="Tian H."/>
            <person name="Witte H."/>
            <person name="Yang S.P."/>
            <person name="Wilson R.K."/>
            <person name="Sommer R.J."/>
        </authorList>
    </citation>
    <scope>NUCLEOTIDE SEQUENCE [LARGE SCALE GENOMIC DNA]</scope>
    <source>
        <strain evidence="2">PS312</strain>
    </source>
</reference>
<dbReference type="AlphaFoldDB" id="A0A2A6CLR0"/>
<sequence length="99" mass="10650">MKGSGALSEAVQAQLAYTFKALDELPRRLEDDFVVPLADHCEAPVGGTFPRFPAKARFSPPSAPPSSQVVCRFVWATPSLRFPQVHGSTDSGLHKEGSP</sequence>
<name>A0A2A6CLR0_PRIPA</name>
<organism evidence="1 2">
    <name type="scientific">Pristionchus pacificus</name>
    <name type="common">Parasitic nematode worm</name>
    <dbReference type="NCBI Taxonomy" id="54126"/>
    <lineage>
        <taxon>Eukaryota</taxon>
        <taxon>Metazoa</taxon>
        <taxon>Ecdysozoa</taxon>
        <taxon>Nematoda</taxon>
        <taxon>Chromadorea</taxon>
        <taxon>Rhabditida</taxon>
        <taxon>Rhabditina</taxon>
        <taxon>Diplogasteromorpha</taxon>
        <taxon>Diplogasteroidea</taxon>
        <taxon>Neodiplogasteridae</taxon>
        <taxon>Pristionchus</taxon>
    </lineage>
</organism>
<evidence type="ECO:0000313" key="1">
    <source>
        <dbReference type="EnsemblMetazoa" id="PPA45731.1"/>
    </source>
</evidence>
<protein>
    <submittedName>
        <fullName evidence="1">Uncharacterized protein</fullName>
    </submittedName>
</protein>